<protein>
    <submittedName>
        <fullName evidence="3">LPXTG cell wall anchor domain-containing protein</fullName>
    </submittedName>
</protein>
<organism evidence="3 4">
    <name type="scientific">Streptomyces tardus</name>
    <dbReference type="NCBI Taxonomy" id="2780544"/>
    <lineage>
        <taxon>Bacteria</taxon>
        <taxon>Bacillati</taxon>
        <taxon>Actinomycetota</taxon>
        <taxon>Actinomycetes</taxon>
        <taxon>Kitasatosporales</taxon>
        <taxon>Streptomycetaceae</taxon>
        <taxon>Streptomyces</taxon>
    </lineage>
</organism>
<gene>
    <name evidence="3" type="ORF">JGS22_016945</name>
</gene>
<sequence>MERYRGLCERAVDPLEIAVGLETDGLTDRSAARFRHRDVFSLAEELYARSPAPADESRHEHPPTRTQAASGPGRRARSWWQALGLLLPGALCTVTALALPLPQTGSSAPGVIAALGVTAVLLSLAYALRRAALSALAATAGTVLLCYALYGDALLGAALAGGPDTFPETASRCVPVTLAWAVAAALGCARWFALRARWRLAESESLSAFAASVRPLLALAVLGFAAAVGLLWQLTHGLLGHRPAGAEWLAVTALGLLLFVALLLCAHGFGRVAGQVLATAAALELLAPMLVFAARLPGLDPLGKPVELLTTAYGEAAVPALVCLVVATGALICAGRLLTGASAHRRPWPG</sequence>
<name>A0A949N5S0_9ACTN</name>
<evidence type="ECO:0000256" key="1">
    <source>
        <dbReference type="SAM" id="MobiDB-lite"/>
    </source>
</evidence>
<dbReference type="NCBIfam" id="TIGR01167">
    <property type="entry name" value="LPXTG_anchor"/>
    <property type="match status" value="1"/>
</dbReference>
<feature type="transmembrane region" description="Helical" evidence="2">
    <location>
        <begin position="246"/>
        <end position="269"/>
    </location>
</feature>
<proteinExistence type="predicted"/>
<accession>A0A949N5S0</accession>
<keyword evidence="2" id="KW-0812">Transmembrane</keyword>
<reference evidence="3" key="1">
    <citation type="submission" date="2021-06" db="EMBL/GenBank/DDBJ databases">
        <title>Sequencing of actinobacteria type strains.</title>
        <authorList>
            <person name="Nguyen G.-S."/>
            <person name="Wentzel A."/>
        </authorList>
    </citation>
    <scope>NUCLEOTIDE SEQUENCE</scope>
    <source>
        <strain evidence="3">P38-E01</strain>
    </source>
</reference>
<keyword evidence="4" id="KW-1185">Reference proteome</keyword>
<feature type="transmembrane region" description="Helical" evidence="2">
    <location>
        <begin position="276"/>
        <end position="296"/>
    </location>
</feature>
<dbReference type="Proteomes" id="UP000694501">
    <property type="component" value="Unassembled WGS sequence"/>
</dbReference>
<keyword evidence="2" id="KW-0472">Membrane</keyword>
<dbReference type="AlphaFoldDB" id="A0A949N5S0"/>
<dbReference type="EMBL" id="JAELVF020000001">
    <property type="protein sequence ID" value="MBU7599254.1"/>
    <property type="molecule type" value="Genomic_DNA"/>
</dbReference>
<evidence type="ECO:0000313" key="4">
    <source>
        <dbReference type="Proteomes" id="UP000694501"/>
    </source>
</evidence>
<feature type="transmembrane region" description="Helical" evidence="2">
    <location>
        <begin position="135"/>
        <end position="162"/>
    </location>
</feature>
<feature type="transmembrane region" description="Helical" evidence="2">
    <location>
        <begin position="107"/>
        <end position="128"/>
    </location>
</feature>
<feature type="region of interest" description="Disordered" evidence="1">
    <location>
        <begin position="51"/>
        <end position="73"/>
    </location>
</feature>
<comment type="caution">
    <text evidence="3">The sequence shown here is derived from an EMBL/GenBank/DDBJ whole genome shotgun (WGS) entry which is preliminary data.</text>
</comment>
<evidence type="ECO:0000256" key="2">
    <source>
        <dbReference type="SAM" id="Phobius"/>
    </source>
</evidence>
<keyword evidence="2" id="KW-1133">Transmembrane helix</keyword>
<feature type="transmembrane region" description="Helical" evidence="2">
    <location>
        <begin position="174"/>
        <end position="194"/>
    </location>
</feature>
<feature type="transmembrane region" description="Helical" evidence="2">
    <location>
        <begin position="316"/>
        <end position="338"/>
    </location>
</feature>
<feature type="transmembrane region" description="Helical" evidence="2">
    <location>
        <begin position="215"/>
        <end position="234"/>
    </location>
</feature>
<feature type="transmembrane region" description="Helical" evidence="2">
    <location>
        <begin position="82"/>
        <end position="101"/>
    </location>
</feature>
<evidence type="ECO:0000313" key="3">
    <source>
        <dbReference type="EMBL" id="MBU7599254.1"/>
    </source>
</evidence>